<accession>A0A2V1DFV8</accession>
<feature type="transmembrane region" description="Helical" evidence="1">
    <location>
        <begin position="92"/>
        <end position="118"/>
    </location>
</feature>
<keyword evidence="1" id="KW-1133">Transmembrane helix</keyword>
<dbReference type="OrthoDB" id="2431938at2759"/>
<dbReference type="AlphaFoldDB" id="A0A2V1DFV8"/>
<keyword evidence="1" id="KW-0472">Membrane</keyword>
<name>A0A2V1DFV8_9PLEO</name>
<gene>
    <name evidence="2" type="ORF">DM02DRAFT_131224</name>
</gene>
<proteinExistence type="predicted"/>
<reference evidence="2 3" key="1">
    <citation type="journal article" date="2018" name="Sci. Rep.">
        <title>Comparative genomics provides insights into the lifestyle and reveals functional heterogeneity of dark septate endophytic fungi.</title>
        <authorList>
            <person name="Knapp D.G."/>
            <person name="Nemeth J.B."/>
            <person name="Barry K."/>
            <person name="Hainaut M."/>
            <person name="Henrissat B."/>
            <person name="Johnson J."/>
            <person name="Kuo A."/>
            <person name="Lim J.H.P."/>
            <person name="Lipzen A."/>
            <person name="Nolan M."/>
            <person name="Ohm R.A."/>
            <person name="Tamas L."/>
            <person name="Grigoriev I.V."/>
            <person name="Spatafora J.W."/>
            <person name="Nagy L.G."/>
            <person name="Kovacs G.M."/>
        </authorList>
    </citation>
    <scope>NUCLEOTIDE SEQUENCE [LARGE SCALE GENOMIC DNA]</scope>
    <source>
        <strain evidence="2 3">DSE2036</strain>
    </source>
</reference>
<organism evidence="2 3">
    <name type="scientific">Periconia macrospinosa</name>
    <dbReference type="NCBI Taxonomy" id="97972"/>
    <lineage>
        <taxon>Eukaryota</taxon>
        <taxon>Fungi</taxon>
        <taxon>Dikarya</taxon>
        <taxon>Ascomycota</taxon>
        <taxon>Pezizomycotina</taxon>
        <taxon>Dothideomycetes</taxon>
        <taxon>Pleosporomycetidae</taxon>
        <taxon>Pleosporales</taxon>
        <taxon>Massarineae</taxon>
        <taxon>Periconiaceae</taxon>
        <taxon>Periconia</taxon>
    </lineage>
</organism>
<evidence type="ECO:0000256" key="1">
    <source>
        <dbReference type="SAM" id="Phobius"/>
    </source>
</evidence>
<keyword evidence="1" id="KW-0812">Transmembrane</keyword>
<dbReference type="EMBL" id="KZ805475">
    <property type="protein sequence ID" value="PVH96079.1"/>
    <property type="molecule type" value="Genomic_DNA"/>
</dbReference>
<keyword evidence="3" id="KW-1185">Reference proteome</keyword>
<dbReference type="STRING" id="97972.A0A2V1DFV8"/>
<evidence type="ECO:0000313" key="2">
    <source>
        <dbReference type="EMBL" id="PVH96079.1"/>
    </source>
</evidence>
<sequence>MIVFGMSRRMFPLFESRWALILSAATWICTVLRLPFSLFRVSLPTPSGRNNIFLLHHSFIQWNQPCASASSLIYLAYAFTDLKRAGMINRRWSTIVALGEVWLLLFGPGATFAVGWLWREETLLFSRHKAAIINK</sequence>
<evidence type="ECO:0000313" key="3">
    <source>
        <dbReference type="Proteomes" id="UP000244855"/>
    </source>
</evidence>
<protein>
    <submittedName>
        <fullName evidence="2">Uncharacterized protein</fullName>
    </submittedName>
</protein>
<dbReference type="Proteomes" id="UP000244855">
    <property type="component" value="Unassembled WGS sequence"/>
</dbReference>